<reference evidence="1" key="1">
    <citation type="journal article" date="2017" name="MBio">
        <title>Viruses in the Oceanic Basement.</title>
        <authorList>
            <person name="Nigro O.D."/>
            <person name="Jungbluth S.P."/>
            <person name="Steward G.F."/>
            <person name="Rappe M.S."/>
        </authorList>
    </citation>
    <scope>NUCLEOTIDE SEQUENCE</scope>
    <source>
        <strain evidence="1">JdFR1000234</strain>
    </source>
</reference>
<protein>
    <submittedName>
        <fullName evidence="1">Uncharacterized protein</fullName>
    </submittedName>
</protein>
<accession>A0A1S5Y301</accession>
<gene>
    <name evidence="1" type="ORF">JDFR1000234_09</name>
</gene>
<sequence>MTERVYKVKVFTSNLEERGEIICDTRECAQDLKNLLESYLYIVEVWEIVKWK</sequence>
<dbReference type="EMBL" id="KY229235">
    <property type="protein sequence ID" value="AQQ75484.1"/>
    <property type="molecule type" value="Genomic_DNA"/>
</dbReference>
<organism evidence="1">
    <name type="scientific">uncultured archaeal virus</name>
    <dbReference type="NCBI Taxonomy" id="1960247"/>
    <lineage>
        <taxon>Viruses</taxon>
        <taxon>environmental samples</taxon>
    </lineage>
</organism>
<name>A0A1S5Y301_9VIRU</name>
<proteinExistence type="predicted"/>
<evidence type="ECO:0000313" key="1">
    <source>
        <dbReference type="EMBL" id="AQQ75484.1"/>
    </source>
</evidence>